<dbReference type="Pfam" id="PF00753">
    <property type="entry name" value="Lactamase_B"/>
    <property type="match status" value="1"/>
</dbReference>
<name>A0A076EKL8_RHOOP</name>
<dbReference type="SUPFAM" id="SSF56281">
    <property type="entry name" value="Metallo-hydrolase/oxidoreductase"/>
    <property type="match status" value="1"/>
</dbReference>
<dbReference type="RefSeq" id="WP_128639709.1">
    <property type="nucleotide sequence ID" value="NZ_CP008947.1"/>
</dbReference>
<dbReference type="EMBL" id="CP008947">
    <property type="protein sequence ID" value="AII05777.1"/>
    <property type="molecule type" value="Genomic_DNA"/>
</dbReference>
<dbReference type="eggNOG" id="COG0491">
    <property type="taxonomic scope" value="Bacteria"/>
</dbReference>
<reference evidence="3 4" key="1">
    <citation type="submission" date="2014-07" db="EMBL/GenBank/DDBJ databases">
        <title>Genome Sequence of Rhodococcus opacus Strain R7, a Biodegrader of Mono- and Polycyclic Aromatic Hydrocarbons.</title>
        <authorList>
            <person name="Di Gennaro P."/>
            <person name="Zampolli J."/>
            <person name="Presti I."/>
            <person name="Cappelletti M."/>
            <person name="D'Ursi P."/>
            <person name="Orro A."/>
            <person name="Mezzelani A."/>
            <person name="Milanesi L."/>
        </authorList>
    </citation>
    <scope>NUCLEOTIDE SEQUENCE [LARGE SCALE GENOMIC DNA]</scope>
    <source>
        <strain evidence="3 4">R7</strain>
    </source>
</reference>
<dbReference type="InterPro" id="IPR001279">
    <property type="entry name" value="Metallo-B-lactamas"/>
</dbReference>
<feature type="region of interest" description="Disordered" evidence="1">
    <location>
        <begin position="336"/>
        <end position="359"/>
    </location>
</feature>
<dbReference type="InterPro" id="IPR036866">
    <property type="entry name" value="RibonucZ/Hydroxyglut_hydro"/>
</dbReference>
<dbReference type="SMART" id="SM00849">
    <property type="entry name" value="Lactamase_B"/>
    <property type="match status" value="1"/>
</dbReference>
<sequence>MALGEQIEIDVRTRMIAGQELDMAARQPDVGNVIVHRAGDLLVLVDSGVTSVIRDAIRSAADDLAPWSKILLLTTHGHPDHVGNNDIITDLGKGLDKSNVHHFVSAHDASQYHDHGLPYWTTSLDRVSGLVPGFEDPSAATRQLLAMYQPYVPITDITRTYEELPLEHLAIGSQHMSGWSFGDGAVQVIRTHGHCAGQVVVHLPEARLLHLSDEPNGPCGAMHDANQMNIFAALAQALTLVETDAVDIVTEGHAFEVFDRPTATERLSTLLDQAAALDGAAQALLSGGIDDLPAFVDAFVARSQALGVSGANPNPMFNTMMTIAKLRELGLVAKGKGPQQTWSRPVLDDSMGAPSSSVE</sequence>
<feature type="domain" description="Metallo-beta-lactamase" evidence="2">
    <location>
        <begin position="30"/>
        <end position="253"/>
    </location>
</feature>
<protein>
    <submittedName>
        <fullName evidence="3">Metallo-beta-lactamase</fullName>
    </submittedName>
</protein>
<evidence type="ECO:0000313" key="4">
    <source>
        <dbReference type="Proteomes" id="UP000028488"/>
    </source>
</evidence>
<evidence type="ECO:0000256" key="1">
    <source>
        <dbReference type="SAM" id="MobiDB-lite"/>
    </source>
</evidence>
<dbReference type="Gene3D" id="3.60.15.10">
    <property type="entry name" value="Ribonuclease Z/Hydroxyacylglutathione hydrolase-like"/>
    <property type="match status" value="1"/>
</dbReference>
<dbReference type="Proteomes" id="UP000028488">
    <property type="component" value="Chromosome"/>
</dbReference>
<dbReference type="AlphaFoldDB" id="A0A076EKL8"/>
<gene>
    <name evidence="3" type="ORF">EP51_14740</name>
</gene>
<organism evidence="3 4">
    <name type="scientific">Rhodococcus opacus</name>
    <name type="common">Nocardia opaca</name>
    <dbReference type="NCBI Taxonomy" id="37919"/>
    <lineage>
        <taxon>Bacteria</taxon>
        <taxon>Bacillati</taxon>
        <taxon>Actinomycetota</taxon>
        <taxon>Actinomycetes</taxon>
        <taxon>Mycobacteriales</taxon>
        <taxon>Nocardiaceae</taxon>
        <taxon>Rhodococcus</taxon>
    </lineage>
</organism>
<evidence type="ECO:0000313" key="3">
    <source>
        <dbReference type="EMBL" id="AII05777.1"/>
    </source>
</evidence>
<accession>A0A076EKL8</accession>
<evidence type="ECO:0000259" key="2">
    <source>
        <dbReference type="SMART" id="SM00849"/>
    </source>
</evidence>
<proteinExistence type="predicted"/>